<protein>
    <submittedName>
        <fullName evidence="1">Uncharacterized protein</fullName>
    </submittedName>
</protein>
<name>A0A2T9YNS5_9FUNG</name>
<proteinExistence type="predicted"/>
<gene>
    <name evidence="1" type="ORF">BB561_002915</name>
</gene>
<reference evidence="1 2" key="1">
    <citation type="journal article" date="2018" name="MBio">
        <title>Comparative Genomics Reveals the Core Gene Toolbox for the Fungus-Insect Symbiosis.</title>
        <authorList>
            <person name="Wang Y."/>
            <person name="Stata M."/>
            <person name="Wang W."/>
            <person name="Stajich J.E."/>
            <person name="White M.M."/>
            <person name="Moncalvo J.M."/>
        </authorList>
    </citation>
    <scope>NUCLEOTIDE SEQUENCE [LARGE SCALE GENOMIC DNA]</scope>
    <source>
        <strain evidence="1 2">SWE-8-4</strain>
    </source>
</reference>
<accession>A0A2T9YNS5</accession>
<dbReference type="AlphaFoldDB" id="A0A2T9YNS5"/>
<keyword evidence="2" id="KW-1185">Reference proteome</keyword>
<dbReference type="Proteomes" id="UP000245383">
    <property type="component" value="Unassembled WGS sequence"/>
</dbReference>
<organism evidence="1 2">
    <name type="scientific">Smittium simulii</name>
    <dbReference type="NCBI Taxonomy" id="133385"/>
    <lineage>
        <taxon>Eukaryota</taxon>
        <taxon>Fungi</taxon>
        <taxon>Fungi incertae sedis</taxon>
        <taxon>Zoopagomycota</taxon>
        <taxon>Kickxellomycotina</taxon>
        <taxon>Harpellomycetes</taxon>
        <taxon>Harpellales</taxon>
        <taxon>Legeriomycetaceae</taxon>
        <taxon>Smittium</taxon>
    </lineage>
</organism>
<sequence length="276" mass="31004">MESQDVFGDFDDFQDFNETVDFEEELIDAKKDEKLGLDFQIIEAMLPLLSSSGDEQAYSCLDACADLVFNNSNQSLEDQSSVELKMQLKDILGQGDFSCDNFKAELEMRAASCEDSDSKIPQVDIYDAIAGNMGIPTYYTHVLRHGYEGILATKQIKGKVESIAADFEEDSAKYSNDLSRESYEQSVETEETPEMSKVYGKFDELTIEEIETLLKESAANSKQASIASLLNCIEIMEIHIKTAQDKYKSLKEGSAAYNQVIQVLIEQAEKRKYVSK</sequence>
<evidence type="ECO:0000313" key="1">
    <source>
        <dbReference type="EMBL" id="PVU93977.1"/>
    </source>
</evidence>
<comment type="caution">
    <text evidence="1">The sequence shown here is derived from an EMBL/GenBank/DDBJ whole genome shotgun (WGS) entry which is preliminary data.</text>
</comment>
<dbReference type="OrthoDB" id="10666925at2759"/>
<evidence type="ECO:0000313" key="2">
    <source>
        <dbReference type="Proteomes" id="UP000245383"/>
    </source>
</evidence>
<dbReference type="EMBL" id="MBFR01000106">
    <property type="protein sequence ID" value="PVU93977.1"/>
    <property type="molecule type" value="Genomic_DNA"/>
</dbReference>